<sequence>MRSQMRIGLVCAFLVLGGLSRIAVSRPAPAVPPDVWPVSLGERAAHRLGVGPGDPLDLSVHPAGPWQPARVAQVYRPVRYPTEVGREPLEIRLHLPDLQALAGRGDEADSIVIRLRPPGGPAPARTGRAATAGEATAEVVTRLNASSLGFRAYTSAELAARNSGPFEVIARFHRAIGAVTVLASSIFLVAIMTLRGEELRRQVGVMRLIGVSPRTVVGTVLVIAAGVALLGSAIGIGFGYLLSLAINAYYRSLFDTDLVFSRITPRLLETSAGVSALLGIAAGAVTAWRVLRRGPLEQLGR</sequence>
<dbReference type="Pfam" id="PF02687">
    <property type="entry name" value="FtsX"/>
    <property type="match status" value="1"/>
</dbReference>
<evidence type="ECO:0000256" key="3">
    <source>
        <dbReference type="ARBA" id="ARBA00022692"/>
    </source>
</evidence>
<evidence type="ECO:0000256" key="4">
    <source>
        <dbReference type="ARBA" id="ARBA00022989"/>
    </source>
</evidence>
<comment type="caution">
    <text evidence="9">The sequence shown here is derived from an EMBL/GenBank/DDBJ whole genome shotgun (WGS) entry which is preliminary data.</text>
</comment>
<dbReference type="GO" id="GO:0005886">
    <property type="term" value="C:plasma membrane"/>
    <property type="evidence" value="ECO:0007669"/>
    <property type="project" value="UniProtKB-SubCell"/>
</dbReference>
<dbReference type="InterPro" id="IPR050250">
    <property type="entry name" value="Macrolide_Exporter_MacB"/>
</dbReference>
<name>A0A537K1W1_9BACT</name>
<evidence type="ECO:0000313" key="10">
    <source>
        <dbReference type="Proteomes" id="UP000318509"/>
    </source>
</evidence>
<reference evidence="9 10" key="1">
    <citation type="journal article" date="2019" name="Nat. Microbiol.">
        <title>Mediterranean grassland soil C-N compound turnover is dependent on rainfall and depth, and is mediated by genomically divergent microorganisms.</title>
        <authorList>
            <person name="Diamond S."/>
            <person name="Andeer P.F."/>
            <person name="Li Z."/>
            <person name="Crits-Christoph A."/>
            <person name="Burstein D."/>
            <person name="Anantharaman K."/>
            <person name="Lane K.R."/>
            <person name="Thomas B.C."/>
            <person name="Pan C."/>
            <person name="Northen T.R."/>
            <person name="Banfield J.F."/>
        </authorList>
    </citation>
    <scope>NUCLEOTIDE SEQUENCE [LARGE SCALE GENOMIC DNA]</scope>
    <source>
        <strain evidence="9">NP_3</strain>
    </source>
</reference>
<protein>
    <submittedName>
        <fullName evidence="9">ABC transporter permease</fullName>
    </submittedName>
</protein>
<feature type="transmembrane region" description="Helical" evidence="7">
    <location>
        <begin position="270"/>
        <end position="291"/>
    </location>
</feature>
<evidence type="ECO:0000256" key="6">
    <source>
        <dbReference type="ARBA" id="ARBA00038076"/>
    </source>
</evidence>
<dbReference type="PANTHER" id="PTHR30572:SF4">
    <property type="entry name" value="ABC TRANSPORTER PERMEASE YTRF"/>
    <property type="match status" value="1"/>
</dbReference>
<accession>A0A537K1W1</accession>
<keyword evidence="2" id="KW-1003">Cell membrane</keyword>
<evidence type="ECO:0000256" key="5">
    <source>
        <dbReference type="ARBA" id="ARBA00023136"/>
    </source>
</evidence>
<feature type="transmembrane region" description="Helical" evidence="7">
    <location>
        <begin position="217"/>
        <end position="250"/>
    </location>
</feature>
<keyword evidence="3 7" id="KW-0812">Transmembrane</keyword>
<keyword evidence="4 7" id="KW-1133">Transmembrane helix</keyword>
<proteinExistence type="inferred from homology"/>
<dbReference type="InterPro" id="IPR003838">
    <property type="entry name" value="ABC3_permease_C"/>
</dbReference>
<dbReference type="GO" id="GO:0022857">
    <property type="term" value="F:transmembrane transporter activity"/>
    <property type="evidence" value="ECO:0007669"/>
    <property type="project" value="TreeGrafter"/>
</dbReference>
<evidence type="ECO:0000256" key="1">
    <source>
        <dbReference type="ARBA" id="ARBA00004651"/>
    </source>
</evidence>
<feature type="transmembrane region" description="Helical" evidence="7">
    <location>
        <begin position="175"/>
        <end position="196"/>
    </location>
</feature>
<dbReference type="Proteomes" id="UP000318509">
    <property type="component" value="Unassembled WGS sequence"/>
</dbReference>
<comment type="subcellular location">
    <subcellularLocation>
        <location evidence="1">Cell membrane</location>
        <topology evidence="1">Multi-pass membrane protein</topology>
    </subcellularLocation>
</comment>
<evidence type="ECO:0000256" key="7">
    <source>
        <dbReference type="SAM" id="Phobius"/>
    </source>
</evidence>
<evidence type="ECO:0000259" key="8">
    <source>
        <dbReference type="Pfam" id="PF02687"/>
    </source>
</evidence>
<dbReference type="PANTHER" id="PTHR30572">
    <property type="entry name" value="MEMBRANE COMPONENT OF TRANSPORTER-RELATED"/>
    <property type="match status" value="1"/>
</dbReference>
<evidence type="ECO:0000256" key="2">
    <source>
        <dbReference type="ARBA" id="ARBA00022475"/>
    </source>
</evidence>
<evidence type="ECO:0000313" key="9">
    <source>
        <dbReference type="EMBL" id="TMI89472.1"/>
    </source>
</evidence>
<dbReference type="EMBL" id="VBAK01000123">
    <property type="protein sequence ID" value="TMI89472.1"/>
    <property type="molecule type" value="Genomic_DNA"/>
</dbReference>
<dbReference type="AlphaFoldDB" id="A0A537K1W1"/>
<organism evidence="9 10">
    <name type="scientific">Candidatus Segetimicrobium genomatis</name>
    <dbReference type="NCBI Taxonomy" id="2569760"/>
    <lineage>
        <taxon>Bacteria</taxon>
        <taxon>Bacillati</taxon>
        <taxon>Candidatus Sysuimicrobiota</taxon>
        <taxon>Candidatus Sysuimicrobiia</taxon>
        <taxon>Candidatus Sysuimicrobiales</taxon>
        <taxon>Candidatus Segetimicrobiaceae</taxon>
        <taxon>Candidatus Segetimicrobium</taxon>
    </lineage>
</organism>
<gene>
    <name evidence="9" type="ORF">E6H00_09725</name>
</gene>
<comment type="similarity">
    <text evidence="6">Belongs to the ABC-4 integral membrane protein family.</text>
</comment>
<keyword evidence="5 7" id="KW-0472">Membrane</keyword>
<feature type="domain" description="ABC3 transporter permease C-terminal" evidence="8">
    <location>
        <begin position="176"/>
        <end position="294"/>
    </location>
</feature>